<reference evidence="2" key="2">
    <citation type="journal article" date="2015" name="Data Brief">
        <title>Shoot transcriptome of the giant reed, Arundo donax.</title>
        <authorList>
            <person name="Barrero R.A."/>
            <person name="Guerrero F.D."/>
            <person name="Moolhuijzen P."/>
            <person name="Goolsby J.A."/>
            <person name="Tidwell J."/>
            <person name="Bellgard S.E."/>
            <person name="Bellgard M.I."/>
        </authorList>
    </citation>
    <scope>NUCLEOTIDE SEQUENCE</scope>
    <source>
        <tissue evidence="2">Shoot tissue taken approximately 20 cm above the soil surface</tissue>
    </source>
</reference>
<protein>
    <submittedName>
        <fullName evidence="2">Uncharacterized protein</fullName>
    </submittedName>
</protein>
<reference evidence="2" key="1">
    <citation type="submission" date="2014-09" db="EMBL/GenBank/DDBJ databases">
        <authorList>
            <person name="Magalhaes I.L.F."/>
            <person name="Oliveira U."/>
            <person name="Santos F.R."/>
            <person name="Vidigal T.H.D.A."/>
            <person name="Brescovit A.D."/>
            <person name="Santos A.J."/>
        </authorList>
    </citation>
    <scope>NUCLEOTIDE SEQUENCE</scope>
    <source>
        <tissue evidence="2">Shoot tissue taken approximately 20 cm above the soil surface</tissue>
    </source>
</reference>
<feature type="transmembrane region" description="Helical" evidence="1">
    <location>
        <begin position="43"/>
        <end position="60"/>
    </location>
</feature>
<evidence type="ECO:0000313" key="2">
    <source>
        <dbReference type="EMBL" id="JAE03789.1"/>
    </source>
</evidence>
<sequence>MRTCMQETYGCFVMGASDLLILVLLVEYPQGLGLLWRSFWLPLQWRIMMLWLLPFLKWVLQGQI</sequence>
<evidence type="ECO:0000256" key="1">
    <source>
        <dbReference type="SAM" id="Phobius"/>
    </source>
</evidence>
<proteinExistence type="predicted"/>
<name>A0A0A9EXT0_ARUDO</name>
<accession>A0A0A9EXT0</accession>
<dbReference type="AlphaFoldDB" id="A0A0A9EXT0"/>
<keyword evidence="1" id="KW-0812">Transmembrane</keyword>
<feature type="transmembrane region" description="Helical" evidence="1">
    <location>
        <begin position="12"/>
        <end position="31"/>
    </location>
</feature>
<dbReference type="EMBL" id="GBRH01194107">
    <property type="protein sequence ID" value="JAE03789.1"/>
    <property type="molecule type" value="Transcribed_RNA"/>
</dbReference>
<keyword evidence="1" id="KW-0472">Membrane</keyword>
<keyword evidence="1" id="KW-1133">Transmembrane helix</keyword>
<organism evidence="2">
    <name type="scientific">Arundo donax</name>
    <name type="common">Giant reed</name>
    <name type="synonym">Donax arundinaceus</name>
    <dbReference type="NCBI Taxonomy" id="35708"/>
    <lineage>
        <taxon>Eukaryota</taxon>
        <taxon>Viridiplantae</taxon>
        <taxon>Streptophyta</taxon>
        <taxon>Embryophyta</taxon>
        <taxon>Tracheophyta</taxon>
        <taxon>Spermatophyta</taxon>
        <taxon>Magnoliopsida</taxon>
        <taxon>Liliopsida</taxon>
        <taxon>Poales</taxon>
        <taxon>Poaceae</taxon>
        <taxon>PACMAD clade</taxon>
        <taxon>Arundinoideae</taxon>
        <taxon>Arundineae</taxon>
        <taxon>Arundo</taxon>
    </lineage>
</organism>